<protein>
    <submittedName>
        <fullName evidence="2">Uncharacterized protein</fullName>
    </submittedName>
</protein>
<reference evidence="2 3" key="1">
    <citation type="submission" date="2018-07" db="EMBL/GenBank/DDBJ databases">
        <title>Complete genome of the first Eggerthella lenta phage.</title>
        <authorList>
            <person name="Koberg S."/>
            <person name="Brinks E."/>
        </authorList>
    </citation>
    <scope>NUCLEOTIDE SEQUENCE [LARGE SCALE GENOMIC DNA]</scope>
</reference>
<feature type="transmembrane region" description="Helical" evidence="1">
    <location>
        <begin position="36"/>
        <end position="52"/>
    </location>
</feature>
<dbReference type="RefSeq" id="YP_009807293.1">
    <property type="nucleotide sequence ID" value="NC_048022.1"/>
</dbReference>
<dbReference type="KEGG" id="vg:54998171"/>
<keyword evidence="3" id="KW-1185">Reference proteome</keyword>
<name>A0A345MKC8_9CAUD</name>
<evidence type="ECO:0000256" key="1">
    <source>
        <dbReference type="SAM" id="Phobius"/>
    </source>
</evidence>
<keyword evidence="1" id="KW-0812">Transmembrane</keyword>
<dbReference type="GeneID" id="54998171"/>
<organism evidence="2 3">
    <name type="scientific">Eggerthella phage PMBT5</name>
    <dbReference type="NCBI Taxonomy" id="2283015"/>
    <lineage>
        <taxon>Viruses</taxon>
        <taxon>Duplodnaviria</taxon>
        <taxon>Heunggongvirae</taxon>
        <taxon>Uroviricota</taxon>
        <taxon>Caudoviricetes</taxon>
        <taxon>Lentavirus</taxon>
        <taxon>Lentavirus PMBT5</taxon>
    </lineage>
</organism>
<accession>A0A345MKC8</accession>
<proteinExistence type="predicted"/>
<evidence type="ECO:0000313" key="3">
    <source>
        <dbReference type="Proteomes" id="UP000258104"/>
    </source>
</evidence>
<sequence>MNRAQRRKAGIKKPEPTYNLNAQQLAGMKKEATNEAVHAAFILMLAIPAMVLHDKFGQLMPKEVGGKNREERFVDMCVDLYDSYVKGYVTLDDLREWLWEEANTKIEMT</sequence>
<keyword evidence="1" id="KW-1133">Transmembrane helix</keyword>
<keyword evidence="1" id="KW-0472">Membrane</keyword>
<dbReference type="EMBL" id="MH626557">
    <property type="protein sequence ID" value="AXH71791.1"/>
    <property type="molecule type" value="Genomic_DNA"/>
</dbReference>
<dbReference type="Proteomes" id="UP000258104">
    <property type="component" value="Segment"/>
</dbReference>
<evidence type="ECO:0000313" key="2">
    <source>
        <dbReference type="EMBL" id="AXH71791.1"/>
    </source>
</evidence>